<keyword evidence="2" id="KW-1185">Reference proteome</keyword>
<sequence>MLRSCGLPNYYASELRREYPQTLSCVLKGGQSFSTDMGGGDSGQGCLRTAVLHGTDRSMPAVWCSIRVGDDAVLFGGLVDAGRRKPCRVFGLGRRTRVAVSRLDGCYCVRWTRRIRSLLVGFRAFPALAATVSWTRADSLLRSLRAGHFSILAYLY</sequence>
<evidence type="ECO:0000313" key="1">
    <source>
        <dbReference type="EMBL" id="KAF2109331.1"/>
    </source>
</evidence>
<name>A0A6A5YT57_9PLEO</name>
<organism evidence="1 2">
    <name type="scientific">Lophiotrema nucula</name>
    <dbReference type="NCBI Taxonomy" id="690887"/>
    <lineage>
        <taxon>Eukaryota</taxon>
        <taxon>Fungi</taxon>
        <taxon>Dikarya</taxon>
        <taxon>Ascomycota</taxon>
        <taxon>Pezizomycotina</taxon>
        <taxon>Dothideomycetes</taxon>
        <taxon>Pleosporomycetidae</taxon>
        <taxon>Pleosporales</taxon>
        <taxon>Lophiotremataceae</taxon>
        <taxon>Lophiotrema</taxon>
    </lineage>
</organism>
<evidence type="ECO:0000313" key="2">
    <source>
        <dbReference type="Proteomes" id="UP000799770"/>
    </source>
</evidence>
<dbReference type="EMBL" id="ML977343">
    <property type="protein sequence ID" value="KAF2109331.1"/>
    <property type="molecule type" value="Genomic_DNA"/>
</dbReference>
<gene>
    <name evidence="1" type="ORF">BDV96DRAFT_605042</name>
</gene>
<dbReference type="Proteomes" id="UP000799770">
    <property type="component" value="Unassembled WGS sequence"/>
</dbReference>
<proteinExistence type="predicted"/>
<reference evidence="1" key="1">
    <citation type="journal article" date="2020" name="Stud. Mycol.">
        <title>101 Dothideomycetes genomes: a test case for predicting lifestyles and emergence of pathogens.</title>
        <authorList>
            <person name="Haridas S."/>
            <person name="Albert R."/>
            <person name="Binder M."/>
            <person name="Bloem J."/>
            <person name="Labutti K."/>
            <person name="Salamov A."/>
            <person name="Andreopoulos B."/>
            <person name="Baker S."/>
            <person name="Barry K."/>
            <person name="Bills G."/>
            <person name="Bluhm B."/>
            <person name="Cannon C."/>
            <person name="Castanera R."/>
            <person name="Culley D."/>
            <person name="Daum C."/>
            <person name="Ezra D."/>
            <person name="Gonzalez J."/>
            <person name="Henrissat B."/>
            <person name="Kuo A."/>
            <person name="Liang C."/>
            <person name="Lipzen A."/>
            <person name="Lutzoni F."/>
            <person name="Magnuson J."/>
            <person name="Mondo S."/>
            <person name="Nolan M."/>
            <person name="Ohm R."/>
            <person name="Pangilinan J."/>
            <person name="Park H.-J."/>
            <person name="Ramirez L."/>
            <person name="Alfaro M."/>
            <person name="Sun H."/>
            <person name="Tritt A."/>
            <person name="Yoshinaga Y."/>
            <person name="Zwiers L.-H."/>
            <person name="Turgeon B."/>
            <person name="Goodwin S."/>
            <person name="Spatafora J."/>
            <person name="Crous P."/>
            <person name="Grigoriev I."/>
        </authorList>
    </citation>
    <scope>NUCLEOTIDE SEQUENCE</scope>
    <source>
        <strain evidence="1">CBS 627.86</strain>
    </source>
</reference>
<protein>
    <submittedName>
        <fullName evidence="1">Uncharacterized protein</fullName>
    </submittedName>
</protein>
<dbReference type="AlphaFoldDB" id="A0A6A5YT57"/>
<accession>A0A6A5YT57</accession>